<gene>
    <name evidence="2" type="ORF">EVAR_19420_1</name>
</gene>
<reference evidence="2 3" key="1">
    <citation type="journal article" date="2019" name="Commun. Biol.">
        <title>The bagworm genome reveals a unique fibroin gene that provides high tensile strength.</title>
        <authorList>
            <person name="Kono N."/>
            <person name="Nakamura H."/>
            <person name="Ohtoshi R."/>
            <person name="Tomita M."/>
            <person name="Numata K."/>
            <person name="Arakawa K."/>
        </authorList>
    </citation>
    <scope>NUCLEOTIDE SEQUENCE [LARGE SCALE GENOMIC DNA]</scope>
</reference>
<dbReference type="AlphaFoldDB" id="A0A4C1TRQ8"/>
<protein>
    <submittedName>
        <fullName evidence="2">Uncharacterized protein</fullName>
    </submittedName>
</protein>
<organism evidence="2 3">
    <name type="scientific">Eumeta variegata</name>
    <name type="common">Bagworm moth</name>
    <name type="synonym">Eumeta japonica</name>
    <dbReference type="NCBI Taxonomy" id="151549"/>
    <lineage>
        <taxon>Eukaryota</taxon>
        <taxon>Metazoa</taxon>
        <taxon>Ecdysozoa</taxon>
        <taxon>Arthropoda</taxon>
        <taxon>Hexapoda</taxon>
        <taxon>Insecta</taxon>
        <taxon>Pterygota</taxon>
        <taxon>Neoptera</taxon>
        <taxon>Endopterygota</taxon>
        <taxon>Lepidoptera</taxon>
        <taxon>Glossata</taxon>
        <taxon>Ditrysia</taxon>
        <taxon>Tineoidea</taxon>
        <taxon>Psychidae</taxon>
        <taxon>Oiketicinae</taxon>
        <taxon>Eumeta</taxon>
    </lineage>
</organism>
<dbReference type="Proteomes" id="UP000299102">
    <property type="component" value="Unassembled WGS sequence"/>
</dbReference>
<dbReference type="EMBL" id="BGZK01000080">
    <property type="protein sequence ID" value="GBP16628.1"/>
    <property type="molecule type" value="Genomic_DNA"/>
</dbReference>
<sequence>MKSWKSASGTARTRVGEKKNLLSSRSRDGIKEAVDASVDFWDGEDWIPYLNNEPKQCSDRAVESRLSTYTPPSLHYGRPALVRGLGVGAAPCVPPADK</sequence>
<evidence type="ECO:0000313" key="3">
    <source>
        <dbReference type="Proteomes" id="UP000299102"/>
    </source>
</evidence>
<feature type="compositionally biased region" description="Basic and acidic residues" evidence="1">
    <location>
        <begin position="14"/>
        <end position="27"/>
    </location>
</feature>
<feature type="region of interest" description="Disordered" evidence="1">
    <location>
        <begin position="1"/>
        <end position="27"/>
    </location>
</feature>
<keyword evidence="3" id="KW-1185">Reference proteome</keyword>
<feature type="compositionally biased region" description="Polar residues" evidence="1">
    <location>
        <begin position="1"/>
        <end position="11"/>
    </location>
</feature>
<name>A0A4C1TRQ8_EUMVA</name>
<evidence type="ECO:0000256" key="1">
    <source>
        <dbReference type="SAM" id="MobiDB-lite"/>
    </source>
</evidence>
<evidence type="ECO:0000313" key="2">
    <source>
        <dbReference type="EMBL" id="GBP16628.1"/>
    </source>
</evidence>
<comment type="caution">
    <text evidence="2">The sequence shown here is derived from an EMBL/GenBank/DDBJ whole genome shotgun (WGS) entry which is preliminary data.</text>
</comment>
<accession>A0A4C1TRQ8</accession>
<proteinExistence type="predicted"/>